<feature type="transmembrane region" description="Helical" evidence="6">
    <location>
        <begin position="39"/>
        <end position="59"/>
    </location>
</feature>
<evidence type="ECO:0008006" key="9">
    <source>
        <dbReference type="Google" id="ProtNLM"/>
    </source>
</evidence>
<dbReference type="PANTHER" id="PTHR20855">
    <property type="entry name" value="ADIPOR/PROGESTIN RECEPTOR-RELATED"/>
    <property type="match status" value="1"/>
</dbReference>
<name>A0ABN9MHH7_9NEOB</name>
<feature type="transmembrane region" description="Helical" evidence="6">
    <location>
        <begin position="220"/>
        <end position="242"/>
    </location>
</feature>
<evidence type="ECO:0000256" key="5">
    <source>
        <dbReference type="ARBA" id="ARBA00023136"/>
    </source>
</evidence>
<feature type="transmembrane region" description="Helical" evidence="6">
    <location>
        <begin position="187"/>
        <end position="208"/>
    </location>
</feature>
<dbReference type="Pfam" id="PF03006">
    <property type="entry name" value="HlyIII"/>
    <property type="match status" value="1"/>
</dbReference>
<comment type="caution">
    <text evidence="7">The sequence shown here is derived from an EMBL/GenBank/DDBJ whole genome shotgun (WGS) entry which is preliminary data.</text>
</comment>
<proteinExistence type="inferred from homology"/>
<evidence type="ECO:0000313" key="7">
    <source>
        <dbReference type="EMBL" id="CAJ0965042.1"/>
    </source>
</evidence>
<keyword evidence="3 6" id="KW-0812">Transmembrane</keyword>
<evidence type="ECO:0000256" key="4">
    <source>
        <dbReference type="ARBA" id="ARBA00022989"/>
    </source>
</evidence>
<dbReference type="EMBL" id="CAUEEQ010064953">
    <property type="protein sequence ID" value="CAJ0965042.1"/>
    <property type="molecule type" value="Genomic_DNA"/>
</dbReference>
<evidence type="ECO:0000313" key="8">
    <source>
        <dbReference type="Proteomes" id="UP001176940"/>
    </source>
</evidence>
<feature type="transmembrane region" description="Helical" evidence="6">
    <location>
        <begin position="153"/>
        <end position="175"/>
    </location>
</feature>
<feature type="transmembrane region" description="Helical" evidence="6">
    <location>
        <begin position="121"/>
        <end position="141"/>
    </location>
</feature>
<sequence>MRPEGWDGDETQKPIVSYYQMVSCILRRWKSDYIERHHFFHFAMTTVILECISTLSISAQQLRRFPKLLESGLLKEMPSTVKESDVPNLFREPYIQAGYRPTDQHWKYYFLSLFQKHNESVNVWTHLLVALAVLLRFRAFVETESFSWDTLSIPLVLYVLASLTYLTCSILAHLLQSKSELAHYTFYFMDYVGVSTYQYGSALAHYYYSSHQAWYDKAWFFFLPGAAVLGWMSCVGCCYAKYRYRRPYPVMRKICQVVPAGLAYILDISPVVHRIIVCYVEDCSDKAIWYHSLQIFFFVISSYFFSCPVPEKFFPGGCDIVGHGHQIFHLFLGLCTLSQLEAVLLDYRARHEHFTTRYSPSLTLASCLSFFLLIICTASTAFYLRQKIKQKLEKKDL</sequence>
<evidence type="ECO:0000256" key="1">
    <source>
        <dbReference type="ARBA" id="ARBA00004141"/>
    </source>
</evidence>
<dbReference type="InterPro" id="IPR004254">
    <property type="entry name" value="AdipoR/HlyIII-related"/>
</dbReference>
<keyword evidence="5 6" id="KW-0472">Membrane</keyword>
<dbReference type="Proteomes" id="UP001176940">
    <property type="component" value="Unassembled WGS sequence"/>
</dbReference>
<accession>A0ABN9MHH7</accession>
<reference evidence="7" key="1">
    <citation type="submission" date="2023-07" db="EMBL/GenBank/DDBJ databases">
        <authorList>
            <person name="Stuckert A."/>
        </authorList>
    </citation>
    <scope>NUCLEOTIDE SEQUENCE</scope>
</reference>
<gene>
    <name evidence="7" type="ORF">RIMI_LOCUS19902523</name>
</gene>
<dbReference type="PANTHER" id="PTHR20855:SF22">
    <property type="entry name" value="MEMBRANE PROGESTIN RECEPTOR BETA"/>
    <property type="match status" value="1"/>
</dbReference>
<evidence type="ECO:0000256" key="6">
    <source>
        <dbReference type="SAM" id="Phobius"/>
    </source>
</evidence>
<keyword evidence="4 6" id="KW-1133">Transmembrane helix</keyword>
<protein>
    <recommendedName>
        <fullName evidence="9">Membrane progestin receptor beta</fullName>
    </recommendedName>
</protein>
<comment type="subcellular location">
    <subcellularLocation>
        <location evidence="1">Membrane</location>
        <topology evidence="1">Multi-pass membrane protein</topology>
    </subcellularLocation>
</comment>
<feature type="transmembrane region" description="Helical" evidence="6">
    <location>
        <begin position="288"/>
        <end position="306"/>
    </location>
</feature>
<evidence type="ECO:0000256" key="2">
    <source>
        <dbReference type="ARBA" id="ARBA00007018"/>
    </source>
</evidence>
<evidence type="ECO:0000256" key="3">
    <source>
        <dbReference type="ARBA" id="ARBA00022692"/>
    </source>
</evidence>
<feature type="transmembrane region" description="Helical" evidence="6">
    <location>
        <begin position="361"/>
        <end position="384"/>
    </location>
</feature>
<organism evidence="7 8">
    <name type="scientific">Ranitomeya imitator</name>
    <name type="common">mimic poison frog</name>
    <dbReference type="NCBI Taxonomy" id="111125"/>
    <lineage>
        <taxon>Eukaryota</taxon>
        <taxon>Metazoa</taxon>
        <taxon>Chordata</taxon>
        <taxon>Craniata</taxon>
        <taxon>Vertebrata</taxon>
        <taxon>Euteleostomi</taxon>
        <taxon>Amphibia</taxon>
        <taxon>Batrachia</taxon>
        <taxon>Anura</taxon>
        <taxon>Neobatrachia</taxon>
        <taxon>Hyloidea</taxon>
        <taxon>Dendrobatidae</taxon>
        <taxon>Dendrobatinae</taxon>
        <taxon>Ranitomeya</taxon>
    </lineage>
</organism>
<keyword evidence="8" id="KW-1185">Reference proteome</keyword>
<comment type="similarity">
    <text evidence="2">Belongs to the ADIPOR family.</text>
</comment>